<keyword evidence="2" id="KW-0813">Transport</keyword>
<evidence type="ECO:0000313" key="5">
    <source>
        <dbReference type="EMBL" id="SNR96289.1"/>
    </source>
</evidence>
<evidence type="ECO:0000256" key="2">
    <source>
        <dbReference type="ARBA" id="ARBA00022448"/>
    </source>
</evidence>
<feature type="chain" id="PRO_5012037235" evidence="4">
    <location>
        <begin position="24"/>
        <end position="418"/>
    </location>
</feature>
<dbReference type="GO" id="GO:0015288">
    <property type="term" value="F:porin activity"/>
    <property type="evidence" value="ECO:0007669"/>
    <property type="project" value="TreeGrafter"/>
</dbReference>
<dbReference type="Gene3D" id="2.40.160.10">
    <property type="entry name" value="Porin"/>
    <property type="match status" value="1"/>
</dbReference>
<evidence type="ECO:0000256" key="4">
    <source>
        <dbReference type="SAM" id="SignalP"/>
    </source>
</evidence>
<organism evidence="5 6">
    <name type="scientific">Pseudomonas segetis</name>
    <dbReference type="NCBI Taxonomy" id="298908"/>
    <lineage>
        <taxon>Bacteria</taxon>
        <taxon>Pseudomonadati</taxon>
        <taxon>Pseudomonadota</taxon>
        <taxon>Gammaproteobacteria</taxon>
        <taxon>Pseudomonadales</taxon>
        <taxon>Pseudomonadaceae</taxon>
        <taxon>Pseudomonas</taxon>
    </lineage>
</organism>
<proteinExistence type="inferred from homology"/>
<dbReference type="EMBL" id="FZOG01000001">
    <property type="protein sequence ID" value="SNR96289.1"/>
    <property type="molecule type" value="Genomic_DNA"/>
</dbReference>
<sequence length="418" mass="45688">MFNKTLIAIACACSAIGTSAAYASEQSESKGFVEDSSLNLLLRNTYFNRDYKDGVNDAKTWGQGFITTFESGFTQGTVGVGVDAFGLLGIKLDSGRGRNYGAMFDTYSDGRPVDDISQAGAAVKLRISNTVIKYGNQFPSLPVLAYDDSRLLPQSFTGTLVTSNEIEGLELNAGRFTADSPMADSSRDPNHLKSIDVVGGTYAVTENIVTSLYYSDVEDEFEKSYVNLNYNLPIAAEQALNFDFNLYHTKYDDGSIAATDFGGDGDNDRNTIWSLAAKYSIGAHAFILAHQRSSGDAGYAYDYGDGGSTIYLANSYYSDFNLKDENSWQASYELDFSEYGVPGLSYKFAYVRGDNIDSGTGSDGTEREIFNQVSYVLQDGPAKDLSLRLRNSIYRASNDVGPDLNEIRAFIEYPLSIL</sequence>
<feature type="signal peptide" evidence="4">
    <location>
        <begin position="1"/>
        <end position="23"/>
    </location>
</feature>
<dbReference type="Proteomes" id="UP000242915">
    <property type="component" value="Unassembled WGS sequence"/>
</dbReference>
<protein>
    <submittedName>
        <fullName evidence="5">Outer membrane porin, OprD family</fullName>
    </submittedName>
</protein>
<reference evidence="6" key="1">
    <citation type="submission" date="2017-06" db="EMBL/GenBank/DDBJ databases">
        <authorList>
            <person name="Varghese N."/>
            <person name="Submissions S."/>
        </authorList>
    </citation>
    <scope>NUCLEOTIDE SEQUENCE [LARGE SCALE GENOMIC DNA]</scope>
    <source>
        <strain evidence="6">CIP 108523</strain>
    </source>
</reference>
<evidence type="ECO:0000313" key="6">
    <source>
        <dbReference type="Proteomes" id="UP000242915"/>
    </source>
</evidence>
<gene>
    <name evidence="5" type="ORF">SAMN05216255_1284</name>
</gene>
<evidence type="ECO:0000256" key="1">
    <source>
        <dbReference type="ARBA" id="ARBA00009075"/>
    </source>
</evidence>
<dbReference type="RefSeq" id="WP_089359124.1">
    <property type="nucleotide sequence ID" value="NZ_FZOG01000001.1"/>
</dbReference>
<dbReference type="PANTHER" id="PTHR34596">
    <property type="entry name" value="CHITOPORIN"/>
    <property type="match status" value="1"/>
</dbReference>
<evidence type="ECO:0000256" key="3">
    <source>
        <dbReference type="ARBA" id="ARBA00022729"/>
    </source>
</evidence>
<comment type="similarity">
    <text evidence="1">Belongs to the outer membrane porin (Opr) (TC 1.B.25) family.</text>
</comment>
<dbReference type="InterPro" id="IPR005318">
    <property type="entry name" value="OM_porin_bac"/>
</dbReference>
<dbReference type="InterPro" id="IPR023614">
    <property type="entry name" value="Porin_dom_sf"/>
</dbReference>
<keyword evidence="3 4" id="KW-0732">Signal</keyword>
<keyword evidence="6" id="KW-1185">Reference proteome</keyword>
<dbReference type="Pfam" id="PF03573">
    <property type="entry name" value="OprD"/>
    <property type="match status" value="1"/>
</dbReference>
<dbReference type="GO" id="GO:0016020">
    <property type="term" value="C:membrane"/>
    <property type="evidence" value="ECO:0007669"/>
    <property type="project" value="InterPro"/>
</dbReference>
<name>A0A239AL64_9PSED</name>
<dbReference type="AlphaFoldDB" id="A0A239AL64"/>
<dbReference type="PANTHER" id="PTHR34596:SF2">
    <property type="entry name" value="CHITOPORIN"/>
    <property type="match status" value="1"/>
</dbReference>
<accession>A0A239AL64</accession>